<dbReference type="Pfam" id="PF24722">
    <property type="entry name" value="DUF7674"/>
    <property type="match status" value="1"/>
</dbReference>
<feature type="domain" description="DUF7674" evidence="1">
    <location>
        <begin position="29"/>
        <end position="119"/>
    </location>
</feature>
<dbReference type="KEGG" id="rhoz:GXP67_05600"/>
<dbReference type="RefSeq" id="WP_162442248.1">
    <property type="nucleotide sequence ID" value="NZ_CP048222.1"/>
</dbReference>
<dbReference type="EMBL" id="CP048222">
    <property type="protein sequence ID" value="QHT66180.1"/>
    <property type="molecule type" value="Genomic_DNA"/>
</dbReference>
<evidence type="ECO:0000313" key="3">
    <source>
        <dbReference type="Proteomes" id="UP000480178"/>
    </source>
</evidence>
<accession>A0A6C0GET2</accession>
<evidence type="ECO:0000313" key="2">
    <source>
        <dbReference type="EMBL" id="QHT66180.1"/>
    </source>
</evidence>
<evidence type="ECO:0000259" key="1">
    <source>
        <dbReference type="Pfam" id="PF24722"/>
    </source>
</evidence>
<gene>
    <name evidence="2" type="ORF">GXP67_05600</name>
</gene>
<reference evidence="2 3" key="1">
    <citation type="submission" date="2020-01" db="EMBL/GenBank/DDBJ databases">
        <authorList>
            <person name="Kim M.K."/>
        </authorList>
    </citation>
    <scope>NUCLEOTIDE SEQUENCE [LARGE SCALE GENOMIC DNA]</scope>
    <source>
        <strain evidence="2 3">172606-1</strain>
    </source>
</reference>
<dbReference type="Proteomes" id="UP000480178">
    <property type="component" value="Chromosome"/>
</dbReference>
<name>A0A6C0GET2_9BACT</name>
<proteinExistence type="predicted"/>
<organism evidence="2 3">
    <name type="scientific">Rhodocytophaga rosea</name>
    <dbReference type="NCBI Taxonomy" id="2704465"/>
    <lineage>
        <taxon>Bacteria</taxon>
        <taxon>Pseudomonadati</taxon>
        <taxon>Bacteroidota</taxon>
        <taxon>Cytophagia</taxon>
        <taxon>Cytophagales</taxon>
        <taxon>Rhodocytophagaceae</taxon>
        <taxon>Rhodocytophaga</taxon>
    </lineage>
</organism>
<protein>
    <recommendedName>
        <fullName evidence="1">DUF7674 domain-containing protein</fullName>
    </recommendedName>
</protein>
<dbReference type="AlphaFoldDB" id="A0A6C0GET2"/>
<sequence length="129" mass="15162">MKKVSKQTFEEFYNGLKKDFSKIESLPVWQEWNWRNNSYEHSVIMSEIAREMISWAKEDNYEDIGRLLNHIEQALNNAKYGVGAIIGTGFTVTIIETEDKQTREKIKALMQPRTAEAYRINLRGYKEPN</sequence>
<keyword evidence="3" id="KW-1185">Reference proteome</keyword>
<dbReference type="InterPro" id="IPR056091">
    <property type="entry name" value="DUF7674"/>
</dbReference>